<dbReference type="AlphaFoldDB" id="A0A9P1KGG2"/>
<sequence>MTLSLEKPTPPNSILQRHNATWQDYVAIRDNGDIDWQKISFHQGWLWVDMDREGPNHASSSDLMTMIFSVWVLLHPEFVLQSYGRCVIERPDTHACAPDLVLYKGDNIPRWQPGEPRRIDLRRHRLPDLVGEIADTTLSLDLDEQKQLYASLGISEYWVVDVKGRRIFAFSLTPLGHYEAIAQSQVLTGLPITLLEQTLERLNTETNTAAANWLIQQLQNPPEQKERIAEPEHQDENNG</sequence>
<keyword evidence="4" id="KW-1185">Reference proteome</keyword>
<protein>
    <recommendedName>
        <fullName evidence="2">Putative restriction endonuclease domain-containing protein</fullName>
    </recommendedName>
</protein>
<organism evidence="3 4">
    <name type="scientific">Limnospira indica PCC 8005</name>
    <dbReference type="NCBI Taxonomy" id="376219"/>
    <lineage>
        <taxon>Bacteria</taxon>
        <taxon>Bacillati</taxon>
        <taxon>Cyanobacteriota</taxon>
        <taxon>Cyanophyceae</taxon>
        <taxon>Oscillatoriophycideae</taxon>
        <taxon>Oscillatoriales</taxon>
        <taxon>Sirenicapillariaceae</taxon>
        <taxon>Limnospira</taxon>
    </lineage>
</organism>
<dbReference type="InterPro" id="IPR008538">
    <property type="entry name" value="Uma2"/>
</dbReference>
<dbReference type="Pfam" id="PF05685">
    <property type="entry name" value="Uma2"/>
    <property type="match status" value="1"/>
</dbReference>
<proteinExistence type="predicted"/>
<dbReference type="PANTHER" id="PTHR35400:SF1">
    <property type="entry name" value="SLR1083 PROTEIN"/>
    <property type="match status" value="1"/>
</dbReference>
<dbReference type="CDD" id="cd06260">
    <property type="entry name" value="DUF820-like"/>
    <property type="match status" value="1"/>
</dbReference>
<dbReference type="Proteomes" id="UP000032946">
    <property type="component" value="Chromosome"/>
</dbReference>
<dbReference type="EMBL" id="FO818640">
    <property type="protein sequence ID" value="CDM95753.1"/>
    <property type="molecule type" value="Genomic_DNA"/>
</dbReference>
<dbReference type="RefSeq" id="WP_008051550.1">
    <property type="nucleotide sequence ID" value="NZ_FO818640.1"/>
</dbReference>
<feature type="compositionally biased region" description="Basic and acidic residues" evidence="1">
    <location>
        <begin position="223"/>
        <end position="239"/>
    </location>
</feature>
<evidence type="ECO:0000256" key="1">
    <source>
        <dbReference type="SAM" id="MobiDB-lite"/>
    </source>
</evidence>
<accession>A0A9P1KGG2</accession>
<dbReference type="InterPro" id="IPR011335">
    <property type="entry name" value="Restrct_endonuc-II-like"/>
</dbReference>
<gene>
    <name evidence="3" type="ORF">ARTHRO_40159</name>
</gene>
<name>A0A9P1KGG2_9CYAN</name>
<dbReference type="Gene3D" id="3.90.1570.10">
    <property type="entry name" value="tt1808, chain A"/>
    <property type="match status" value="1"/>
</dbReference>
<evidence type="ECO:0000313" key="3">
    <source>
        <dbReference type="EMBL" id="CDM95753.1"/>
    </source>
</evidence>
<evidence type="ECO:0000259" key="2">
    <source>
        <dbReference type="Pfam" id="PF05685"/>
    </source>
</evidence>
<dbReference type="SUPFAM" id="SSF52980">
    <property type="entry name" value="Restriction endonuclease-like"/>
    <property type="match status" value="1"/>
</dbReference>
<reference evidence="3 4" key="1">
    <citation type="submission" date="2014-02" db="EMBL/GenBank/DDBJ databases">
        <authorList>
            <person name="Genoscope - CEA"/>
        </authorList>
    </citation>
    <scope>NUCLEOTIDE SEQUENCE [LARGE SCALE GENOMIC DNA]</scope>
    <source>
        <strain evidence="3 4">PCC 8005</strain>
    </source>
</reference>
<evidence type="ECO:0000313" key="4">
    <source>
        <dbReference type="Proteomes" id="UP000032946"/>
    </source>
</evidence>
<dbReference type="PANTHER" id="PTHR35400">
    <property type="entry name" value="SLR1083 PROTEIN"/>
    <property type="match status" value="1"/>
</dbReference>
<dbReference type="InterPro" id="IPR012296">
    <property type="entry name" value="Nuclease_put_TT1808"/>
</dbReference>
<feature type="region of interest" description="Disordered" evidence="1">
    <location>
        <begin position="220"/>
        <end position="239"/>
    </location>
</feature>
<feature type="domain" description="Putative restriction endonuclease" evidence="2">
    <location>
        <begin position="22"/>
        <end position="184"/>
    </location>
</feature>